<dbReference type="RefSeq" id="WP_126163016.1">
    <property type="nucleotide sequence ID" value="NZ_RQPJ01000014.1"/>
</dbReference>
<dbReference type="InterPro" id="IPR036927">
    <property type="entry name" value="Cyt_c_oxase-like_su1_sf"/>
</dbReference>
<dbReference type="OrthoDB" id="1376924at2"/>
<keyword evidence="3" id="KW-1185">Reference proteome</keyword>
<organism evidence="2 3">
    <name type="scientific">Arenibacter aquaticus</name>
    <dbReference type="NCBI Taxonomy" id="2489054"/>
    <lineage>
        <taxon>Bacteria</taxon>
        <taxon>Pseudomonadati</taxon>
        <taxon>Bacteroidota</taxon>
        <taxon>Flavobacteriia</taxon>
        <taxon>Flavobacteriales</taxon>
        <taxon>Flavobacteriaceae</taxon>
        <taxon>Arenibacter</taxon>
    </lineage>
</organism>
<protein>
    <submittedName>
        <fullName evidence="2">Uncharacterized protein</fullName>
    </submittedName>
</protein>
<keyword evidence="1" id="KW-1133">Transmembrane helix</keyword>
<evidence type="ECO:0000256" key="1">
    <source>
        <dbReference type="SAM" id="Phobius"/>
    </source>
</evidence>
<feature type="transmembrane region" description="Helical" evidence="1">
    <location>
        <begin position="9"/>
        <end position="27"/>
    </location>
</feature>
<evidence type="ECO:0000313" key="3">
    <source>
        <dbReference type="Proteomes" id="UP000267585"/>
    </source>
</evidence>
<feature type="transmembrane region" description="Helical" evidence="1">
    <location>
        <begin position="110"/>
        <end position="137"/>
    </location>
</feature>
<comment type="caution">
    <text evidence="2">The sequence shown here is derived from an EMBL/GenBank/DDBJ whole genome shotgun (WGS) entry which is preliminary data.</text>
</comment>
<dbReference type="Proteomes" id="UP000267585">
    <property type="component" value="Unassembled WGS sequence"/>
</dbReference>
<evidence type="ECO:0000313" key="2">
    <source>
        <dbReference type="EMBL" id="RTE52783.1"/>
    </source>
</evidence>
<reference evidence="2 3" key="1">
    <citation type="submission" date="2018-11" db="EMBL/GenBank/DDBJ databases">
        <title>Arenibacter aquaticus sp.nov., a marine bacterium isolated from surface seawater in the South China Sea.</title>
        <authorList>
            <person name="Guo J."/>
            <person name="Sun J."/>
        </authorList>
    </citation>
    <scope>NUCLEOTIDE SEQUENCE [LARGE SCALE GENOMIC DNA]</scope>
    <source>
        <strain evidence="2 3">GUO666</strain>
    </source>
</reference>
<proteinExistence type="predicted"/>
<dbReference type="Gene3D" id="1.20.210.10">
    <property type="entry name" value="Cytochrome c oxidase-like, subunit I domain"/>
    <property type="match status" value="1"/>
</dbReference>
<dbReference type="EMBL" id="RQPJ01000014">
    <property type="protein sequence ID" value="RTE52783.1"/>
    <property type="molecule type" value="Genomic_DNA"/>
</dbReference>
<dbReference type="AlphaFoldDB" id="A0A430K124"/>
<keyword evidence="1" id="KW-0812">Transmembrane</keyword>
<sequence length="146" mass="16837">MNCSLYKPHLIFLPSIPIILTYGALLGNEVWDLNIYDTYYVIRYTDLSYMLSFLFGCIGLGYWIMEKYNKKLSTWLSIIHTALSIGGILLVMFLAQFYRGPIREYEFNSLLSSLISVICFIIILAQVIFPINILYGLTKNKNHNSS</sequence>
<keyword evidence="1" id="KW-0472">Membrane</keyword>
<feature type="transmembrane region" description="Helical" evidence="1">
    <location>
        <begin position="47"/>
        <end position="65"/>
    </location>
</feature>
<feature type="transmembrane region" description="Helical" evidence="1">
    <location>
        <begin position="77"/>
        <end position="98"/>
    </location>
</feature>
<accession>A0A430K124</accession>
<gene>
    <name evidence="2" type="ORF">EHW67_14010</name>
</gene>
<name>A0A430K124_9FLAO</name>